<gene>
    <name evidence="2" type="ORF">GGR05_002848</name>
</gene>
<proteinExistence type="predicted"/>
<evidence type="ECO:0000313" key="2">
    <source>
        <dbReference type="EMBL" id="MBB3936694.1"/>
    </source>
</evidence>
<dbReference type="AlphaFoldDB" id="A0A7W6BRE8"/>
<accession>A0A7W6BRE8</accession>
<dbReference type="EMBL" id="JACIDO010000005">
    <property type="protein sequence ID" value="MBB3936694.1"/>
    <property type="molecule type" value="Genomic_DNA"/>
</dbReference>
<organism evidence="2 3">
    <name type="scientific">Aureimonas phyllosphaerae</name>
    <dbReference type="NCBI Taxonomy" id="1166078"/>
    <lineage>
        <taxon>Bacteria</taxon>
        <taxon>Pseudomonadati</taxon>
        <taxon>Pseudomonadota</taxon>
        <taxon>Alphaproteobacteria</taxon>
        <taxon>Hyphomicrobiales</taxon>
        <taxon>Aurantimonadaceae</taxon>
        <taxon>Aureimonas</taxon>
    </lineage>
</organism>
<feature type="compositionally biased region" description="Pro residues" evidence="1">
    <location>
        <begin position="203"/>
        <end position="215"/>
    </location>
</feature>
<evidence type="ECO:0000313" key="3">
    <source>
        <dbReference type="Proteomes" id="UP000531216"/>
    </source>
</evidence>
<reference evidence="2 3" key="1">
    <citation type="submission" date="2020-08" db="EMBL/GenBank/DDBJ databases">
        <title>Genomic Encyclopedia of Type Strains, Phase IV (KMG-IV): sequencing the most valuable type-strain genomes for metagenomic binning, comparative biology and taxonomic classification.</title>
        <authorList>
            <person name="Goeker M."/>
        </authorList>
    </citation>
    <scope>NUCLEOTIDE SEQUENCE [LARGE SCALE GENOMIC DNA]</scope>
    <source>
        <strain evidence="2 3">DSM 25024</strain>
    </source>
</reference>
<evidence type="ECO:0000256" key="1">
    <source>
        <dbReference type="SAM" id="MobiDB-lite"/>
    </source>
</evidence>
<name>A0A7W6BRE8_9HYPH</name>
<comment type="caution">
    <text evidence="2">The sequence shown here is derived from an EMBL/GenBank/DDBJ whole genome shotgun (WGS) entry which is preliminary data.</text>
</comment>
<dbReference type="RefSeq" id="WP_090962099.1">
    <property type="nucleotide sequence ID" value="NZ_FOOA01000005.1"/>
</dbReference>
<feature type="compositionally biased region" description="Low complexity" evidence="1">
    <location>
        <begin position="216"/>
        <end position="232"/>
    </location>
</feature>
<dbReference type="Proteomes" id="UP000531216">
    <property type="component" value="Unassembled WGS sequence"/>
</dbReference>
<protein>
    <submittedName>
        <fullName evidence="2">Uncharacterized protein</fullName>
    </submittedName>
</protein>
<feature type="region of interest" description="Disordered" evidence="1">
    <location>
        <begin position="200"/>
        <end position="232"/>
    </location>
</feature>
<keyword evidence="3" id="KW-1185">Reference proteome</keyword>
<sequence length="232" mass="24021">MPVTIKLLGGPGRRYRSLSFDLPGFSSFAFRPLAAAGLALLLAGCAQPIVKTTGPLAITRVDINTAPTLKAHTDLLPQVRQTVPTQLVGAHPGKPAVLDLTLVDVHYKNPVASLLAGDSNHLTAKGVLRAEDGTEITRFDARTSDQGAINGIAGAVISVAQDRARVDRAMARELAKDLERRIYGKVTREPAQLELAPKIGAPVAPPAPAAAPAPAAPRVGAPKPLAKGAAGV</sequence>